<name>A0A0N4YZZ5_PARTI</name>
<dbReference type="GO" id="GO:0004568">
    <property type="term" value="F:chitinase activity"/>
    <property type="evidence" value="ECO:0007669"/>
    <property type="project" value="UniProtKB-ARBA"/>
</dbReference>
<evidence type="ECO:0000256" key="3">
    <source>
        <dbReference type="ARBA" id="ARBA00023295"/>
    </source>
</evidence>
<dbReference type="SUPFAM" id="SSF51445">
    <property type="entry name" value="(Trans)glycosidases"/>
    <property type="match status" value="1"/>
</dbReference>
<dbReference type="CDD" id="cd10909">
    <property type="entry name" value="ChtBD1_GH18_2"/>
    <property type="match status" value="2"/>
</dbReference>
<dbReference type="GO" id="GO:0006032">
    <property type="term" value="P:chitin catabolic process"/>
    <property type="evidence" value="ECO:0007669"/>
    <property type="project" value="UniProtKB-ARBA"/>
</dbReference>
<dbReference type="InterPro" id="IPR036861">
    <property type="entry name" value="Endochitinase-like_sf"/>
</dbReference>
<organism evidence="7 8">
    <name type="scientific">Parastrongyloides trichosuri</name>
    <name type="common">Possum-specific nematode worm</name>
    <dbReference type="NCBI Taxonomy" id="131310"/>
    <lineage>
        <taxon>Eukaryota</taxon>
        <taxon>Metazoa</taxon>
        <taxon>Ecdysozoa</taxon>
        <taxon>Nematoda</taxon>
        <taxon>Chromadorea</taxon>
        <taxon>Rhabditida</taxon>
        <taxon>Tylenchina</taxon>
        <taxon>Panagrolaimomorpha</taxon>
        <taxon>Strongyloidoidea</taxon>
        <taxon>Strongyloididae</taxon>
        <taxon>Parastrongyloides</taxon>
    </lineage>
</organism>
<protein>
    <submittedName>
        <fullName evidence="8">GH18 domain-containing protein</fullName>
    </submittedName>
</protein>
<evidence type="ECO:0000256" key="2">
    <source>
        <dbReference type="ARBA" id="ARBA00022801"/>
    </source>
</evidence>
<dbReference type="Proteomes" id="UP000038045">
    <property type="component" value="Unplaced"/>
</dbReference>
<dbReference type="Pfam" id="PF00704">
    <property type="entry name" value="Glyco_hydro_18"/>
    <property type="match status" value="1"/>
</dbReference>
<evidence type="ECO:0000256" key="4">
    <source>
        <dbReference type="RuleBase" id="RU000489"/>
    </source>
</evidence>
<dbReference type="STRING" id="131310.A0A0N4YZZ5"/>
<reference evidence="8" key="1">
    <citation type="submission" date="2017-02" db="UniProtKB">
        <authorList>
            <consortium name="WormBaseParasite"/>
        </authorList>
    </citation>
    <scope>IDENTIFICATION</scope>
</reference>
<dbReference type="InterPro" id="IPR001223">
    <property type="entry name" value="Glyco_hydro18_cat"/>
</dbReference>
<proteinExistence type="predicted"/>
<evidence type="ECO:0000256" key="5">
    <source>
        <dbReference type="SAM" id="SignalP"/>
    </source>
</evidence>
<evidence type="ECO:0000313" key="8">
    <source>
        <dbReference type="WBParaSite" id="PTRK_0000002700.1"/>
    </source>
</evidence>
<evidence type="ECO:0000259" key="6">
    <source>
        <dbReference type="PROSITE" id="PS51910"/>
    </source>
</evidence>
<dbReference type="InterPro" id="IPR017853">
    <property type="entry name" value="GH"/>
</dbReference>
<dbReference type="AlphaFoldDB" id="A0A0N4YZZ5"/>
<evidence type="ECO:0000256" key="1">
    <source>
        <dbReference type="ARBA" id="ARBA00022669"/>
    </source>
</evidence>
<dbReference type="SMART" id="SM00270">
    <property type="entry name" value="ChtBD1"/>
    <property type="match status" value="3"/>
</dbReference>
<keyword evidence="7" id="KW-1185">Reference proteome</keyword>
<sequence>MITISNLFKLFFLYYTLTIGFSQTTNSRRCEKRIVGYYTSWLDRYITASQARSLTHVIYSFIHLTNNGTLYLGDLNKTNSEKFALKKLEHLFSMRKVNPNLNIMFAVGGWENSQHFSYICSDPRRRINFILEIVKYIDKYDFDGVDIDWEYPTTGGAVEGMPEDKHNYVLLMKEMREAFTHYENKVGRYKKLIISFAGAAGEWTLRPGFDLNHLLEYVDFANIMSYDYFGAWDSKWGAFTGPPAPLYHGSLKSMSGKMNVDWTVKYYYCHSRNLNKLNMGIPLYGRYWNNVEGPIDKSDDMWRTARKNRKGKYEGGHITWRSLKYKLNCSWEIGRSKYHEKSKSPYIIENDKFLAFENPKSIYEKMKYAQKKDLGGVMMWAIEYDDDNNTLLDTINSINLCDSSLPKEQYKCSPLKEKRWWTADEEEQYAGMCGKSAPLYKGYYPICDPEDIAFSCCGRFGYCGTGPEYCDCPECIDYGKNPELTIQEPIKPSTEVRWYTNDAEEGKRGRCGRNAPLMENGEYAICNPDDNAAFCCSSAGYCGSTHEHCECDGCIDFKKRPDYKYSQILWWTYGTSPANSGKCGKSAPQLPNGRVPICNPESENAHCCSLNGWCGTGDEYCLCNGCVDFRKNPEFRYD</sequence>
<dbReference type="GO" id="GO:0008061">
    <property type="term" value="F:chitin binding"/>
    <property type="evidence" value="ECO:0007669"/>
    <property type="project" value="UniProtKB-KW"/>
</dbReference>
<dbReference type="Gene3D" id="3.20.20.80">
    <property type="entry name" value="Glycosidases"/>
    <property type="match status" value="2"/>
</dbReference>
<keyword evidence="1" id="KW-0147">Chitin-binding</keyword>
<dbReference type="WBParaSite" id="PTRK_0000002700.1">
    <property type="protein sequence ID" value="PTRK_0000002700.1"/>
    <property type="gene ID" value="PTRK_0000002700"/>
</dbReference>
<dbReference type="PANTHER" id="PTHR46073:SF4">
    <property type="entry name" value="GH18 DOMAIN-CONTAINING PROTEIN"/>
    <property type="match status" value="1"/>
</dbReference>
<dbReference type="InterPro" id="IPR011583">
    <property type="entry name" value="Chitinase_II/V-like_cat"/>
</dbReference>
<feature type="signal peptide" evidence="5">
    <location>
        <begin position="1"/>
        <end position="27"/>
    </location>
</feature>
<dbReference type="SUPFAM" id="SSF57016">
    <property type="entry name" value="Plant lectins/antimicrobial peptides"/>
    <property type="match status" value="1"/>
</dbReference>
<dbReference type="PROSITE" id="PS01095">
    <property type="entry name" value="GH18_1"/>
    <property type="match status" value="1"/>
</dbReference>
<evidence type="ECO:0000313" key="7">
    <source>
        <dbReference type="Proteomes" id="UP000038045"/>
    </source>
</evidence>
<keyword evidence="5" id="KW-0732">Signal</keyword>
<feature type="domain" description="GH18" evidence="6">
    <location>
        <begin position="32"/>
        <end position="402"/>
    </location>
</feature>
<keyword evidence="3 4" id="KW-0326">Glycosidase</keyword>
<keyword evidence="2 4" id="KW-0378">Hydrolase</keyword>
<dbReference type="Gene3D" id="3.30.60.10">
    <property type="entry name" value="Endochitinase-like"/>
    <property type="match status" value="2"/>
</dbReference>
<accession>A0A0N4YZZ5</accession>
<dbReference type="InterPro" id="IPR001002">
    <property type="entry name" value="Chitin-bd_1"/>
</dbReference>
<dbReference type="PROSITE" id="PS51910">
    <property type="entry name" value="GH18_2"/>
    <property type="match status" value="1"/>
</dbReference>
<dbReference type="GO" id="GO:0005975">
    <property type="term" value="P:carbohydrate metabolic process"/>
    <property type="evidence" value="ECO:0007669"/>
    <property type="project" value="InterPro"/>
</dbReference>
<dbReference type="PANTHER" id="PTHR46073">
    <property type="entry name" value="CHITINASE"/>
    <property type="match status" value="1"/>
</dbReference>
<dbReference type="InterPro" id="IPR001579">
    <property type="entry name" value="Glyco_hydro_18_chit_AS"/>
</dbReference>
<dbReference type="SMART" id="SM00636">
    <property type="entry name" value="Glyco_18"/>
    <property type="match status" value="1"/>
</dbReference>
<feature type="chain" id="PRO_5005890880" evidence="5">
    <location>
        <begin position="28"/>
        <end position="638"/>
    </location>
</feature>